<evidence type="ECO:0000313" key="2">
    <source>
        <dbReference type="EMBL" id="KIK16177.1"/>
    </source>
</evidence>
<reference evidence="2 3" key="1">
    <citation type="submission" date="2014-04" db="EMBL/GenBank/DDBJ databases">
        <authorList>
            <consortium name="DOE Joint Genome Institute"/>
            <person name="Kuo A."/>
            <person name="Kohler A."/>
            <person name="Costa M.D."/>
            <person name="Nagy L.G."/>
            <person name="Floudas D."/>
            <person name="Copeland A."/>
            <person name="Barry K.W."/>
            <person name="Cichocki N."/>
            <person name="Veneault-Fourrey C."/>
            <person name="LaButti K."/>
            <person name="Lindquist E.A."/>
            <person name="Lipzen A."/>
            <person name="Lundell T."/>
            <person name="Morin E."/>
            <person name="Murat C."/>
            <person name="Sun H."/>
            <person name="Tunlid A."/>
            <person name="Henrissat B."/>
            <person name="Grigoriev I.V."/>
            <person name="Hibbett D.S."/>
            <person name="Martin F."/>
            <person name="Nordberg H.P."/>
            <person name="Cantor M.N."/>
            <person name="Hua S.X."/>
        </authorList>
    </citation>
    <scope>NUCLEOTIDE SEQUENCE [LARGE SCALE GENOMIC DNA]</scope>
    <source>
        <strain evidence="2 3">441</strain>
    </source>
</reference>
<dbReference type="Proteomes" id="UP000054018">
    <property type="component" value="Unassembled WGS sequence"/>
</dbReference>
<evidence type="ECO:0000256" key="1">
    <source>
        <dbReference type="SAM" id="MobiDB-lite"/>
    </source>
</evidence>
<dbReference type="AlphaFoldDB" id="A0A0C9Z1I5"/>
<keyword evidence="3" id="KW-1185">Reference proteome</keyword>
<gene>
    <name evidence="2" type="ORF">PISMIDRAFT_275959</name>
</gene>
<dbReference type="HOGENOM" id="CLU_1548221_0_0_1"/>
<reference evidence="3" key="2">
    <citation type="submission" date="2015-01" db="EMBL/GenBank/DDBJ databases">
        <title>Evolutionary Origins and Diversification of the Mycorrhizal Mutualists.</title>
        <authorList>
            <consortium name="DOE Joint Genome Institute"/>
            <consortium name="Mycorrhizal Genomics Consortium"/>
            <person name="Kohler A."/>
            <person name="Kuo A."/>
            <person name="Nagy L.G."/>
            <person name="Floudas D."/>
            <person name="Copeland A."/>
            <person name="Barry K.W."/>
            <person name="Cichocki N."/>
            <person name="Veneault-Fourrey C."/>
            <person name="LaButti K."/>
            <person name="Lindquist E.A."/>
            <person name="Lipzen A."/>
            <person name="Lundell T."/>
            <person name="Morin E."/>
            <person name="Murat C."/>
            <person name="Riley R."/>
            <person name="Ohm R."/>
            <person name="Sun H."/>
            <person name="Tunlid A."/>
            <person name="Henrissat B."/>
            <person name="Grigoriev I.V."/>
            <person name="Hibbett D.S."/>
            <person name="Martin F."/>
        </authorList>
    </citation>
    <scope>NUCLEOTIDE SEQUENCE [LARGE SCALE GENOMIC DNA]</scope>
    <source>
        <strain evidence="3">441</strain>
    </source>
</reference>
<name>A0A0C9Z1I5_9AGAM</name>
<feature type="region of interest" description="Disordered" evidence="1">
    <location>
        <begin position="50"/>
        <end position="92"/>
    </location>
</feature>
<evidence type="ECO:0000313" key="3">
    <source>
        <dbReference type="Proteomes" id="UP000054018"/>
    </source>
</evidence>
<feature type="compositionally biased region" description="Low complexity" evidence="1">
    <location>
        <begin position="50"/>
        <end position="60"/>
    </location>
</feature>
<accession>A0A0C9Z1I5</accession>
<dbReference type="EMBL" id="KN833865">
    <property type="protein sequence ID" value="KIK16177.1"/>
    <property type="molecule type" value="Genomic_DNA"/>
</dbReference>
<sequence length="173" mass="19175">MDIRYPLSMKPHKFRRLATLILEPPPTSEPYAFHFPTCLLVWTPDPCSPQQRPYAPPAAAGRTGNAEFGQESGSGRQQRPTQPHQQHPPAPHCHLMTRTQQQQPIHQVGVGHFIGYVILGGLHFLHPVQVASRSGVLFLATDAVARGRAYMTSPMAHSQSRQSICTAARMGRE</sequence>
<organism evidence="2 3">
    <name type="scientific">Pisolithus microcarpus 441</name>
    <dbReference type="NCBI Taxonomy" id="765257"/>
    <lineage>
        <taxon>Eukaryota</taxon>
        <taxon>Fungi</taxon>
        <taxon>Dikarya</taxon>
        <taxon>Basidiomycota</taxon>
        <taxon>Agaricomycotina</taxon>
        <taxon>Agaricomycetes</taxon>
        <taxon>Agaricomycetidae</taxon>
        <taxon>Boletales</taxon>
        <taxon>Sclerodermatineae</taxon>
        <taxon>Pisolithaceae</taxon>
        <taxon>Pisolithus</taxon>
    </lineage>
</organism>
<proteinExistence type="predicted"/>
<protein>
    <submittedName>
        <fullName evidence="2">Unplaced genomic scaffold scaffold_181, whole genome shotgun sequence</fullName>
    </submittedName>
</protein>